<feature type="region of interest" description="Disordered" evidence="1">
    <location>
        <begin position="370"/>
        <end position="390"/>
    </location>
</feature>
<proteinExistence type="predicted"/>
<gene>
    <name evidence="2" type="ORF">PR048_006967</name>
</gene>
<evidence type="ECO:0000313" key="3">
    <source>
        <dbReference type="Proteomes" id="UP001159363"/>
    </source>
</evidence>
<name>A0ABQ9ICG0_9NEOP</name>
<feature type="region of interest" description="Disordered" evidence="1">
    <location>
        <begin position="1"/>
        <end position="44"/>
    </location>
</feature>
<keyword evidence="3" id="KW-1185">Reference proteome</keyword>
<dbReference type="EMBL" id="JARBHB010000002">
    <property type="protein sequence ID" value="KAJ8894341.1"/>
    <property type="molecule type" value="Genomic_DNA"/>
</dbReference>
<evidence type="ECO:0000256" key="1">
    <source>
        <dbReference type="SAM" id="MobiDB-lite"/>
    </source>
</evidence>
<reference evidence="2 3" key="1">
    <citation type="submission" date="2023-02" db="EMBL/GenBank/DDBJ databases">
        <title>LHISI_Scaffold_Assembly.</title>
        <authorList>
            <person name="Stuart O.P."/>
            <person name="Cleave R."/>
            <person name="Magrath M.J.L."/>
            <person name="Mikheyev A.S."/>
        </authorList>
    </citation>
    <scope>NUCLEOTIDE SEQUENCE [LARGE SCALE GENOMIC DNA]</scope>
    <source>
        <strain evidence="2">Daus_M_001</strain>
        <tissue evidence="2">Leg muscle</tissue>
    </source>
</reference>
<dbReference type="Proteomes" id="UP001159363">
    <property type="component" value="Chromosome 2"/>
</dbReference>
<evidence type="ECO:0000313" key="2">
    <source>
        <dbReference type="EMBL" id="KAJ8894341.1"/>
    </source>
</evidence>
<sequence>MDQRRNSRSGYTGYPRENPAASPGTNPTCVNPGDTRPGIEPESPRVGVVGVSVGQASFWKTPSWCAAVAQWLARPPRRSGFIPGSSHVGIVLDNAACRRVFSGCSRFPRPCLPAPLHPRVSFSCNVLGMTGTYGSQLESPSLGECCLVLGSLPARRRDGNTARLARRSDEAARRACYCRPYRSLTLDAQLHGPLKMGLTRLRPLHTSSWSIIPLCLGFFCEHRPQFESKRSAVAEPHCALDRATYLPRLKRAAVAERIACSPPPLSRQGEPGSISGRVTPGFSHLGTVADDAVGARGYSNLTRLVMAGVLAAVRAERESDVVFTPREYPPTHTPANVSHPHQSLGIVSASSSPACSLGRGLLLEAVWTPSLPSTKTNPTPNAGLFTNQEYSPPPSPRLCFYVARRGPRE</sequence>
<protein>
    <submittedName>
        <fullName evidence="2">Uncharacterized protein</fullName>
    </submittedName>
</protein>
<accession>A0ABQ9ICG0</accession>
<organism evidence="2 3">
    <name type="scientific">Dryococelus australis</name>
    <dbReference type="NCBI Taxonomy" id="614101"/>
    <lineage>
        <taxon>Eukaryota</taxon>
        <taxon>Metazoa</taxon>
        <taxon>Ecdysozoa</taxon>
        <taxon>Arthropoda</taxon>
        <taxon>Hexapoda</taxon>
        <taxon>Insecta</taxon>
        <taxon>Pterygota</taxon>
        <taxon>Neoptera</taxon>
        <taxon>Polyneoptera</taxon>
        <taxon>Phasmatodea</taxon>
        <taxon>Verophasmatodea</taxon>
        <taxon>Anareolatae</taxon>
        <taxon>Phasmatidae</taxon>
        <taxon>Eurycanthinae</taxon>
        <taxon>Dryococelus</taxon>
    </lineage>
</organism>
<comment type="caution">
    <text evidence="2">The sequence shown here is derived from an EMBL/GenBank/DDBJ whole genome shotgun (WGS) entry which is preliminary data.</text>
</comment>